<evidence type="ECO:0000313" key="2">
    <source>
        <dbReference type="EMBL" id="RIB07924.1"/>
    </source>
</evidence>
<evidence type="ECO:0000313" key="3">
    <source>
        <dbReference type="Proteomes" id="UP000266673"/>
    </source>
</evidence>
<dbReference type="Gene3D" id="1.25.40.10">
    <property type="entry name" value="Tetratricopeptide repeat domain"/>
    <property type="match status" value="1"/>
</dbReference>
<gene>
    <name evidence="2" type="ORF">C2G38_2272749</name>
</gene>
<feature type="region of interest" description="Disordered" evidence="1">
    <location>
        <begin position="198"/>
        <end position="253"/>
    </location>
</feature>
<evidence type="ECO:0000256" key="1">
    <source>
        <dbReference type="SAM" id="MobiDB-lite"/>
    </source>
</evidence>
<accession>A0A397UCJ5</accession>
<sequence length="253" mass="29499">MKVNEFLRKDSKGERQNEENYCLNDLGRPNSIAIQADIVKRCTKIEFTEKVLDVGTTSRIKNLEYCHPREIEVEKDKHEASKDYEKPTEPIFDKKAEGPEYCDEVGIGFKTDELKALLCYQESADMGDNDEITNLKQCIKKESEVCDENDDQRASALEDLRRAREYWMKKAIKFKRIICKKIETLRYLPIRWSCTRTFDPGGKPMPEEGLDNLDQKNMTDINDPKDQNDSYHKTDKRDNNDNNDNNNIKNPGM</sequence>
<dbReference type="STRING" id="44941.A0A397UCJ5"/>
<reference evidence="2 3" key="1">
    <citation type="submission" date="2018-06" db="EMBL/GenBank/DDBJ databases">
        <title>Comparative genomics reveals the genomic features of Rhizophagus irregularis, R. cerebriforme, R. diaphanum and Gigaspora rosea, and their symbiotic lifestyle signature.</title>
        <authorList>
            <person name="Morin E."/>
            <person name="San Clemente H."/>
            <person name="Chen E.C.H."/>
            <person name="De La Providencia I."/>
            <person name="Hainaut M."/>
            <person name="Kuo A."/>
            <person name="Kohler A."/>
            <person name="Murat C."/>
            <person name="Tang N."/>
            <person name="Roy S."/>
            <person name="Loubradou J."/>
            <person name="Henrissat B."/>
            <person name="Grigoriev I.V."/>
            <person name="Corradi N."/>
            <person name="Roux C."/>
            <person name="Martin F.M."/>
        </authorList>
    </citation>
    <scope>NUCLEOTIDE SEQUENCE [LARGE SCALE GENOMIC DNA]</scope>
    <source>
        <strain evidence="2 3">DAOM 194757</strain>
    </source>
</reference>
<feature type="compositionally biased region" description="Basic and acidic residues" evidence="1">
    <location>
        <begin position="222"/>
        <end position="240"/>
    </location>
</feature>
<dbReference type="EMBL" id="QKWP01001581">
    <property type="protein sequence ID" value="RIB07924.1"/>
    <property type="molecule type" value="Genomic_DNA"/>
</dbReference>
<dbReference type="InterPro" id="IPR011990">
    <property type="entry name" value="TPR-like_helical_dom_sf"/>
</dbReference>
<name>A0A397UCJ5_9GLOM</name>
<proteinExistence type="predicted"/>
<dbReference type="Proteomes" id="UP000266673">
    <property type="component" value="Unassembled WGS sequence"/>
</dbReference>
<comment type="caution">
    <text evidence="2">The sequence shown here is derived from an EMBL/GenBank/DDBJ whole genome shotgun (WGS) entry which is preliminary data.</text>
</comment>
<keyword evidence="3" id="KW-1185">Reference proteome</keyword>
<dbReference type="OrthoDB" id="10505152at2759"/>
<organism evidence="2 3">
    <name type="scientific">Gigaspora rosea</name>
    <dbReference type="NCBI Taxonomy" id="44941"/>
    <lineage>
        <taxon>Eukaryota</taxon>
        <taxon>Fungi</taxon>
        <taxon>Fungi incertae sedis</taxon>
        <taxon>Mucoromycota</taxon>
        <taxon>Glomeromycotina</taxon>
        <taxon>Glomeromycetes</taxon>
        <taxon>Diversisporales</taxon>
        <taxon>Gigasporaceae</taxon>
        <taxon>Gigaspora</taxon>
    </lineage>
</organism>
<protein>
    <submittedName>
        <fullName evidence="2">Uncharacterized protein</fullName>
    </submittedName>
</protein>
<dbReference type="AlphaFoldDB" id="A0A397UCJ5"/>